<keyword evidence="4 8" id="KW-0297">G-protein coupled receptor</keyword>
<dbReference type="GO" id="GO:0004930">
    <property type="term" value="F:G protein-coupled receptor activity"/>
    <property type="evidence" value="ECO:0007669"/>
    <property type="project" value="UniProtKB-KW"/>
</dbReference>
<feature type="transmembrane region" description="Helical" evidence="9">
    <location>
        <begin position="505"/>
        <end position="531"/>
    </location>
</feature>
<dbReference type="PROSITE" id="PS50262">
    <property type="entry name" value="G_PROTEIN_RECEP_F1_2"/>
    <property type="match status" value="1"/>
</dbReference>
<sequence>MIKIRPPSQPSFLTSTGKQHLNVSHSSSSSSSSQLISSYPKSSISNKINHPLLSSQSKSSVKYVPQYRQRRITTRTVSTNPTDNATISRPKQFLGYFRCCCYRWCSCICECSIPPNTIQNQFTKYNQNSSRSSLSSSKKSVSSSLSLSRRSFYFNILYPLIPIYQLFVLTKTALANTSYFLTNHTVLSFTSDNFTLLNNNYYQHHLWHAGCCIRRKAEYLYPMCDNIFFYNYQNETSTFLFDGITALPSNFRTFHSSSLSNNMDMRKTFLYNQTLFCERYDMFRHLLLTQLGIFTYVVVIVGIILNICVLFVLICGSLRRSTSFTLFVALTCFDLLSLASVLFGHLFRSIMTYLKTSAPFCKMFGIFFLYFRQCSSTTLLLIAIERCLVIKHPLCRHTFDKFRVPFLLSIMIMYIIPVPFDFLFFTSGNLHCEAFDSRNADRYQLFRGFFTVLSYAIVPFVGISISNLLIIIELKKSKERFTKKNDNGTMRRFSSHVMDTRGTTVMLLVASLAFLLLLGPFYIHWVITYLFHYYHQCQFTRNIYENVQVCMGVLNPYLTVIEKGMRESNHAVNFLLYWATSSRFRLDFKRLIKRLMYRYFGSCLLFFGKKVCCYCVSPSCRLTLERHLSDIQDDSSYDSNRKNQAAYKTSHYHTNFERRRQHQLLTSTLLNNNSVSTPTSTKHLANLESKSVRILQFNPWNEKFELDTPRVSDCGTISNIS</sequence>
<name>A0A813SMS4_9BILA</name>
<evidence type="ECO:0000313" key="13">
    <source>
        <dbReference type="EMBL" id="CAF3582946.1"/>
    </source>
</evidence>
<dbReference type="Gene3D" id="1.20.1070.10">
    <property type="entry name" value="Rhodopsin 7-helix transmembrane proteins"/>
    <property type="match status" value="1"/>
</dbReference>
<dbReference type="GO" id="GO:0005886">
    <property type="term" value="C:plasma membrane"/>
    <property type="evidence" value="ECO:0007669"/>
    <property type="project" value="TreeGrafter"/>
</dbReference>
<evidence type="ECO:0000313" key="15">
    <source>
        <dbReference type="Proteomes" id="UP000663829"/>
    </source>
</evidence>
<reference evidence="11" key="1">
    <citation type="submission" date="2021-02" db="EMBL/GenBank/DDBJ databases">
        <authorList>
            <person name="Nowell W R."/>
        </authorList>
    </citation>
    <scope>NUCLEOTIDE SEQUENCE</scope>
</reference>
<dbReference type="EMBL" id="CAJNOQ010000412">
    <property type="protein sequence ID" value="CAF0798124.1"/>
    <property type="molecule type" value="Genomic_DNA"/>
</dbReference>
<evidence type="ECO:0000256" key="4">
    <source>
        <dbReference type="ARBA" id="ARBA00023040"/>
    </source>
</evidence>
<dbReference type="Proteomes" id="UP000677228">
    <property type="component" value="Unassembled WGS sequence"/>
</dbReference>
<comment type="caution">
    <text evidence="11">The sequence shown here is derived from an EMBL/GenBank/DDBJ whole genome shotgun (WGS) entry which is preliminary data.</text>
</comment>
<dbReference type="Proteomes" id="UP000663829">
    <property type="component" value="Unassembled WGS sequence"/>
</dbReference>
<evidence type="ECO:0000313" key="11">
    <source>
        <dbReference type="EMBL" id="CAF0798124.1"/>
    </source>
</evidence>
<accession>A0A813SMS4</accession>
<feature type="transmembrane region" description="Helical" evidence="9">
    <location>
        <begin position="404"/>
        <end position="425"/>
    </location>
</feature>
<dbReference type="Pfam" id="PF00001">
    <property type="entry name" value="7tm_1"/>
    <property type="match status" value="1"/>
</dbReference>
<dbReference type="Proteomes" id="UP000682733">
    <property type="component" value="Unassembled WGS sequence"/>
</dbReference>
<evidence type="ECO:0000313" key="12">
    <source>
        <dbReference type="EMBL" id="CAF0877274.1"/>
    </source>
</evidence>
<dbReference type="InterPro" id="IPR017452">
    <property type="entry name" value="GPCR_Rhodpsn_7TM"/>
</dbReference>
<gene>
    <name evidence="11" type="ORF">GPM918_LOCUS3367</name>
    <name evidence="12" type="ORF">OVA965_LOCUS8436</name>
    <name evidence="13" type="ORF">SRO942_LOCUS3367</name>
    <name evidence="14" type="ORF">TMI583_LOCUS8431</name>
</gene>
<evidence type="ECO:0000256" key="5">
    <source>
        <dbReference type="ARBA" id="ARBA00023136"/>
    </source>
</evidence>
<keyword evidence="5 9" id="KW-0472">Membrane</keyword>
<evidence type="ECO:0000256" key="8">
    <source>
        <dbReference type="RuleBase" id="RU000688"/>
    </source>
</evidence>
<dbReference type="PANTHER" id="PTHR24243:SF233">
    <property type="entry name" value="THYROTROPIN-RELEASING HORMONE RECEPTOR"/>
    <property type="match status" value="1"/>
</dbReference>
<protein>
    <recommendedName>
        <fullName evidence="10">G-protein coupled receptors family 1 profile domain-containing protein</fullName>
    </recommendedName>
</protein>
<feature type="transmembrane region" description="Helical" evidence="9">
    <location>
        <begin position="293"/>
        <end position="314"/>
    </location>
</feature>
<dbReference type="OrthoDB" id="10032198at2759"/>
<keyword evidence="2 8" id="KW-0812">Transmembrane</keyword>
<evidence type="ECO:0000256" key="2">
    <source>
        <dbReference type="ARBA" id="ARBA00022692"/>
    </source>
</evidence>
<organism evidence="11 15">
    <name type="scientific">Didymodactylos carnosus</name>
    <dbReference type="NCBI Taxonomy" id="1234261"/>
    <lineage>
        <taxon>Eukaryota</taxon>
        <taxon>Metazoa</taxon>
        <taxon>Spiralia</taxon>
        <taxon>Gnathifera</taxon>
        <taxon>Rotifera</taxon>
        <taxon>Eurotatoria</taxon>
        <taxon>Bdelloidea</taxon>
        <taxon>Philodinida</taxon>
        <taxon>Philodinidae</taxon>
        <taxon>Didymodactylos</taxon>
    </lineage>
</organism>
<evidence type="ECO:0000256" key="6">
    <source>
        <dbReference type="ARBA" id="ARBA00023170"/>
    </source>
</evidence>
<dbReference type="EMBL" id="CAJOBA010002844">
    <property type="protein sequence ID" value="CAF3661494.1"/>
    <property type="molecule type" value="Genomic_DNA"/>
</dbReference>
<dbReference type="Proteomes" id="UP000681722">
    <property type="component" value="Unassembled WGS sequence"/>
</dbReference>
<dbReference type="EMBL" id="CAJOBC010000412">
    <property type="protein sequence ID" value="CAF3582946.1"/>
    <property type="molecule type" value="Genomic_DNA"/>
</dbReference>
<keyword evidence="6 8" id="KW-0675">Receptor</keyword>
<evidence type="ECO:0000259" key="10">
    <source>
        <dbReference type="PROSITE" id="PS50262"/>
    </source>
</evidence>
<evidence type="ECO:0000256" key="7">
    <source>
        <dbReference type="ARBA" id="ARBA00023224"/>
    </source>
</evidence>
<keyword evidence="15" id="KW-1185">Reference proteome</keyword>
<feature type="transmembrane region" description="Helical" evidence="9">
    <location>
        <begin position="367"/>
        <end position="384"/>
    </location>
</feature>
<dbReference type="PANTHER" id="PTHR24243">
    <property type="entry name" value="G-PROTEIN COUPLED RECEPTOR"/>
    <property type="match status" value="1"/>
</dbReference>
<feature type="transmembrane region" description="Helical" evidence="9">
    <location>
        <begin position="445"/>
        <end position="474"/>
    </location>
</feature>
<dbReference type="EMBL" id="CAJNOK010002844">
    <property type="protein sequence ID" value="CAF0877274.1"/>
    <property type="molecule type" value="Genomic_DNA"/>
</dbReference>
<evidence type="ECO:0000256" key="3">
    <source>
        <dbReference type="ARBA" id="ARBA00022989"/>
    </source>
</evidence>
<dbReference type="PROSITE" id="PS00237">
    <property type="entry name" value="G_PROTEIN_RECEP_F1_1"/>
    <property type="match status" value="1"/>
</dbReference>
<evidence type="ECO:0000256" key="1">
    <source>
        <dbReference type="ARBA" id="ARBA00004141"/>
    </source>
</evidence>
<dbReference type="AlphaFoldDB" id="A0A813SMS4"/>
<evidence type="ECO:0000313" key="14">
    <source>
        <dbReference type="EMBL" id="CAF3661494.1"/>
    </source>
</evidence>
<feature type="transmembrane region" description="Helical" evidence="9">
    <location>
        <begin position="326"/>
        <end position="347"/>
    </location>
</feature>
<dbReference type="InterPro" id="IPR000276">
    <property type="entry name" value="GPCR_Rhodpsn"/>
</dbReference>
<keyword evidence="7 8" id="KW-0807">Transducer</keyword>
<dbReference type="SUPFAM" id="SSF81321">
    <property type="entry name" value="Family A G protein-coupled receptor-like"/>
    <property type="match status" value="1"/>
</dbReference>
<feature type="domain" description="G-protein coupled receptors family 1 profile" evidence="10">
    <location>
        <begin position="305"/>
        <end position="577"/>
    </location>
</feature>
<comment type="similarity">
    <text evidence="8">Belongs to the G-protein coupled receptor 1 family.</text>
</comment>
<dbReference type="PRINTS" id="PR00237">
    <property type="entry name" value="GPCRRHODOPSN"/>
</dbReference>
<keyword evidence="3 9" id="KW-1133">Transmembrane helix</keyword>
<proteinExistence type="inferred from homology"/>
<evidence type="ECO:0000256" key="9">
    <source>
        <dbReference type="SAM" id="Phobius"/>
    </source>
</evidence>
<comment type="subcellular location">
    <subcellularLocation>
        <location evidence="1">Membrane</location>
        <topology evidence="1">Multi-pass membrane protein</topology>
    </subcellularLocation>
</comment>